<dbReference type="Proteomes" id="UP001497623">
    <property type="component" value="Unassembled WGS sequence"/>
</dbReference>
<dbReference type="AlphaFoldDB" id="A0AAV2SDW9"/>
<reference evidence="1 2" key="1">
    <citation type="submission" date="2024-05" db="EMBL/GenBank/DDBJ databases">
        <authorList>
            <person name="Wallberg A."/>
        </authorList>
    </citation>
    <scope>NUCLEOTIDE SEQUENCE [LARGE SCALE GENOMIC DNA]</scope>
</reference>
<organism evidence="1 2">
    <name type="scientific">Meganyctiphanes norvegica</name>
    <name type="common">Northern krill</name>
    <name type="synonym">Thysanopoda norvegica</name>
    <dbReference type="NCBI Taxonomy" id="48144"/>
    <lineage>
        <taxon>Eukaryota</taxon>
        <taxon>Metazoa</taxon>
        <taxon>Ecdysozoa</taxon>
        <taxon>Arthropoda</taxon>
        <taxon>Crustacea</taxon>
        <taxon>Multicrustacea</taxon>
        <taxon>Malacostraca</taxon>
        <taxon>Eumalacostraca</taxon>
        <taxon>Eucarida</taxon>
        <taxon>Euphausiacea</taxon>
        <taxon>Euphausiidae</taxon>
        <taxon>Meganyctiphanes</taxon>
    </lineage>
</organism>
<accession>A0AAV2SDW9</accession>
<feature type="non-terminal residue" evidence="1">
    <location>
        <position position="1"/>
    </location>
</feature>
<sequence>DERIICTLCIQQITPNNLDAHAEEKYETFSTGTCYALWPEKCNTHPDIFLAEGRICRRCKPNVIVYTIHPKDFWILSNSAAEQKKMCFTIENSMIAKAHCSQDNITFVGTLYAKNLHLTCKKSESAPMGDECL</sequence>
<evidence type="ECO:0000313" key="1">
    <source>
        <dbReference type="EMBL" id="CAL4182194.1"/>
    </source>
</evidence>
<protein>
    <submittedName>
        <fullName evidence="1">Uncharacterized protein</fullName>
    </submittedName>
</protein>
<dbReference type="EMBL" id="CAXKWB010059829">
    <property type="protein sequence ID" value="CAL4182194.1"/>
    <property type="molecule type" value="Genomic_DNA"/>
</dbReference>
<comment type="caution">
    <text evidence="1">The sequence shown here is derived from an EMBL/GenBank/DDBJ whole genome shotgun (WGS) entry which is preliminary data.</text>
</comment>
<gene>
    <name evidence="1" type="ORF">MNOR_LOCUS35538</name>
</gene>
<keyword evidence="2" id="KW-1185">Reference proteome</keyword>
<name>A0AAV2SDW9_MEGNR</name>
<evidence type="ECO:0000313" key="2">
    <source>
        <dbReference type="Proteomes" id="UP001497623"/>
    </source>
</evidence>
<proteinExistence type="predicted"/>